<dbReference type="OrthoDB" id="4477994at2"/>
<organism evidence="1 2">
    <name type="scientific">Rhodococcus ruber</name>
    <dbReference type="NCBI Taxonomy" id="1830"/>
    <lineage>
        <taxon>Bacteria</taxon>
        <taxon>Bacillati</taxon>
        <taxon>Actinomycetota</taxon>
        <taxon>Actinomycetes</taxon>
        <taxon>Mycobacteriales</taxon>
        <taxon>Nocardiaceae</taxon>
        <taxon>Rhodococcus</taxon>
    </lineage>
</organism>
<evidence type="ECO:0000313" key="1">
    <source>
        <dbReference type="EMBL" id="CDZ91425.1"/>
    </source>
</evidence>
<dbReference type="Proteomes" id="UP000042997">
    <property type="component" value="Unassembled WGS sequence"/>
</dbReference>
<proteinExistence type="predicted"/>
<protein>
    <submittedName>
        <fullName evidence="1">Uncharacterized protein</fullName>
    </submittedName>
</protein>
<dbReference type="RefSeq" id="WP_017679740.1">
    <property type="nucleotide sequence ID" value="NZ_JAGGMX010000001.1"/>
</dbReference>
<dbReference type="AlphaFoldDB" id="A0A098BT87"/>
<reference evidence="1 2" key="1">
    <citation type="journal article" date="2014" name="Genome Announc.">
        <title>Draft Genome Sequence of Propane- and Butane-Oxidizing Actinobacterium Rhodococcus ruber IEGM 231.</title>
        <authorList>
            <person name="Ivshina I.B."/>
            <person name="Kuyukina M.S."/>
            <person name="Krivoruchko A.V."/>
            <person name="Barbe V."/>
            <person name="Fischer C."/>
        </authorList>
    </citation>
    <scope>NUCLEOTIDE SEQUENCE [LARGE SCALE GENOMIC DNA]</scope>
</reference>
<dbReference type="EMBL" id="CCSD01000098">
    <property type="protein sequence ID" value="CDZ91425.1"/>
    <property type="molecule type" value="Genomic_DNA"/>
</dbReference>
<sequence length="108" mass="12211">MSKPLRLDPHTIDEIVALCDTMLMTLSHAIDRSEDLTRAVSFGGFESAEQLRRGFLLKARGTPESAYERLTQFHEVLTRMRETFAAGGQGFLDAEYDWVRRLGTTDST</sequence>
<name>A0A098BT87_9NOCA</name>
<gene>
    <name evidence="1" type="ORF">RHRU231_830014</name>
</gene>
<accession>A0A098BT87</accession>
<evidence type="ECO:0000313" key="2">
    <source>
        <dbReference type="Proteomes" id="UP000042997"/>
    </source>
</evidence>
<dbReference type="eggNOG" id="ENOG50322MV">
    <property type="taxonomic scope" value="Bacteria"/>
</dbReference>